<keyword evidence="3 5" id="KW-0067">ATP-binding</keyword>
<dbReference type="SUPFAM" id="SSF53067">
    <property type="entry name" value="Actin-like ATPase domain"/>
    <property type="match status" value="2"/>
</dbReference>
<dbReference type="GO" id="GO:0051082">
    <property type="term" value="F:unfolded protein binding"/>
    <property type="evidence" value="ECO:0007669"/>
    <property type="project" value="InterPro"/>
</dbReference>
<dbReference type="EMBL" id="JAERRA010000002">
    <property type="protein sequence ID" value="MBL0720726.1"/>
    <property type="molecule type" value="Genomic_DNA"/>
</dbReference>
<dbReference type="AlphaFoldDB" id="A0A9X0XFN0"/>
<dbReference type="InterPro" id="IPR010236">
    <property type="entry name" value="ISC_FeS_clus_asmbl_HscA"/>
</dbReference>
<reference evidence="7 8" key="1">
    <citation type="submission" date="2021-01" db="EMBL/GenBank/DDBJ databases">
        <title>Piscinibacter sp. Jin2 Genome sequencing and assembly.</title>
        <authorList>
            <person name="Kim I."/>
        </authorList>
    </citation>
    <scope>NUCLEOTIDE SEQUENCE [LARGE SCALE GENOMIC DNA]</scope>
    <source>
        <strain evidence="7 8">Jin2</strain>
    </source>
</reference>
<comment type="similarity">
    <text evidence="1 5 6">Belongs to the heat shock protein 70 family.</text>
</comment>
<dbReference type="RefSeq" id="WP_201827386.1">
    <property type="nucleotide sequence ID" value="NZ_JAERRA010000002.1"/>
</dbReference>
<dbReference type="GO" id="GO:0140662">
    <property type="term" value="F:ATP-dependent protein folding chaperone"/>
    <property type="evidence" value="ECO:0007669"/>
    <property type="project" value="InterPro"/>
</dbReference>
<accession>A0A9X0XFN0</accession>
<comment type="function">
    <text evidence="5">Chaperone involved in the maturation of iron-sulfur cluster-containing proteins. Has a low intrinsic ATPase activity which is markedly stimulated by HscB.</text>
</comment>
<dbReference type="PROSITE" id="PS00329">
    <property type="entry name" value="HSP70_2"/>
    <property type="match status" value="1"/>
</dbReference>
<keyword evidence="4 5" id="KW-0143">Chaperone</keyword>
<dbReference type="GO" id="GO:0016226">
    <property type="term" value="P:iron-sulfur cluster assembly"/>
    <property type="evidence" value="ECO:0007669"/>
    <property type="project" value="InterPro"/>
</dbReference>
<dbReference type="Proteomes" id="UP000643207">
    <property type="component" value="Unassembled WGS sequence"/>
</dbReference>
<dbReference type="FunFam" id="3.30.420.40:FF:000046">
    <property type="entry name" value="Chaperone protein HscA"/>
    <property type="match status" value="1"/>
</dbReference>
<name>A0A9X0XFN0_9BURK</name>
<protein>
    <recommendedName>
        <fullName evidence="5">Chaperone protein HscA homolog</fullName>
    </recommendedName>
</protein>
<dbReference type="InterPro" id="IPR029047">
    <property type="entry name" value="HSP70_peptide-bd_sf"/>
</dbReference>
<evidence type="ECO:0000256" key="2">
    <source>
        <dbReference type="ARBA" id="ARBA00022741"/>
    </source>
</evidence>
<dbReference type="PROSITE" id="PS00297">
    <property type="entry name" value="HSP70_1"/>
    <property type="match status" value="1"/>
</dbReference>
<keyword evidence="8" id="KW-1185">Reference proteome</keyword>
<gene>
    <name evidence="5 7" type="primary">hscA</name>
    <name evidence="7" type="ORF">JI742_12605</name>
</gene>
<dbReference type="HAMAP" id="MF_00679">
    <property type="entry name" value="HscA"/>
    <property type="match status" value="1"/>
</dbReference>
<dbReference type="Gene3D" id="3.90.640.10">
    <property type="entry name" value="Actin, Chain A, domain 4"/>
    <property type="match status" value="1"/>
</dbReference>
<comment type="caution">
    <text evidence="7">The sequence shown here is derived from an EMBL/GenBank/DDBJ whole genome shotgun (WGS) entry which is preliminary data.</text>
</comment>
<dbReference type="InterPro" id="IPR018181">
    <property type="entry name" value="Heat_shock_70_CS"/>
</dbReference>
<dbReference type="PANTHER" id="PTHR19375">
    <property type="entry name" value="HEAT SHOCK PROTEIN 70KDA"/>
    <property type="match status" value="1"/>
</dbReference>
<dbReference type="SUPFAM" id="SSF100934">
    <property type="entry name" value="Heat shock protein 70kD (HSP70), C-terminal subdomain"/>
    <property type="match status" value="1"/>
</dbReference>
<dbReference type="Pfam" id="PF00012">
    <property type="entry name" value="HSP70"/>
    <property type="match status" value="1"/>
</dbReference>
<evidence type="ECO:0000256" key="6">
    <source>
        <dbReference type="RuleBase" id="RU003322"/>
    </source>
</evidence>
<dbReference type="Gene3D" id="3.30.420.40">
    <property type="match status" value="2"/>
</dbReference>
<evidence type="ECO:0000313" key="7">
    <source>
        <dbReference type="EMBL" id="MBL0720726.1"/>
    </source>
</evidence>
<organism evidence="7 8">
    <name type="scientific">Aquariibacter lacus</name>
    <dbReference type="NCBI Taxonomy" id="2801332"/>
    <lineage>
        <taxon>Bacteria</taxon>
        <taxon>Pseudomonadati</taxon>
        <taxon>Pseudomonadota</taxon>
        <taxon>Betaproteobacteria</taxon>
        <taxon>Burkholderiales</taxon>
        <taxon>Sphaerotilaceae</taxon>
        <taxon>Aquariibacter</taxon>
    </lineage>
</organism>
<dbReference type="NCBIfam" id="NF003520">
    <property type="entry name" value="PRK05183.1"/>
    <property type="match status" value="1"/>
</dbReference>
<proteinExistence type="inferred from homology"/>
<evidence type="ECO:0000256" key="1">
    <source>
        <dbReference type="ARBA" id="ARBA00007381"/>
    </source>
</evidence>
<dbReference type="InterPro" id="IPR043129">
    <property type="entry name" value="ATPase_NBD"/>
</dbReference>
<evidence type="ECO:0000256" key="5">
    <source>
        <dbReference type="HAMAP-Rule" id="MF_00679"/>
    </source>
</evidence>
<dbReference type="Gene3D" id="1.20.1270.10">
    <property type="match status" value="1"/>
</dbReference>
<evidence type="ECO:0000256" key="3">
    <source>
        <dbReference type="ARBA" id="ARBA00022840"/>
    </source>
</evidence>
<keyword evidence="2 5" id="KW-0547">Nucleotide-binding</keyword>
<dbReference type="PRINTS" id="PR00301">
    <property type="entry name" value="HEATSHOCK70"/>
</dbReference>
<sequence length="622" mass="65951">MALLQISEPGQSPDPHQRRIAVGIDLGTTHSLVAAVRSGVPECLPDDSGRVLLPSAVRYLDGGRRVIGHEALAAQAEDPEHTLVSVKRFMGRRLADLHEAATLPYRFEDGPGMVAIATRAGLKSPVEVSAEILATLRFRAEDSFDTDELFGAVITVPAYFDDAQRQATKDAAQLAGLNVLRLINEPTAAAIAYGLEHGSEGLYAVYDLGGGTFDISLLRLQQGVFEVVATGGDSALGGDDYDQALAAWALAETGRSVSTPQDKRTLLVAARAAKEALSSAPEATLHAALADGPLRLNLDRATFAQLSRALTDRTLAAVKRVLRDAGVTREEVQGVVLVGGSTRMPLVREAVEAHFGFAPLTNLNPDEVVALGAAIQAQQLAGNTANGLLLLDVTPLSLGLETMGGLVERIVPRNSTLPIAQAQDFTTFKDGQTALALHVVQGEREQVEHCRSLARFELRGIPPMVAGAARIRVTFTVDADGLLSVAAREQLSGVEAQITVKPSIGLSDEQIAAMLQDGFATAEGDMRDRALREARVEVERLVLATRAALAADADLLDEDETARVEAAIQAAEVQARRPDAEADAAAIDAAVKALADATEDFAARRMNRGIRQALAGRRVDEV</sequence>
<dbReference type="FunFam" id="2.60.34.10:FF:000005">
    <property type="entry name" value="Chaperone protein HscA homolog"/>
    <property type="match status" value="1"/>
</dbReference>
<evidence type="ECO:0000313" key="8">
    <source>
        <dbReference type="Proteomes" id="UP000643207"/>
    </source>
</evidence>
<evidence type="ECO:0000256" key="4">
    <source>
        <dbReference type="ARBA" id="ARBA00023186"/>
    </source>
</evidence>
<dbReference type="InterPro" id="IPR029048">
    <property type="entry name" value="HSP70_C_sf"/>
</dbReference>
<dbReference type="InterPro" id="IPR013126">
    <property type="entry name" value="Hsp_70_fam"/>
</dbReference>
<dbReference type="PROSITE" id="PS01036">
    <property type="entry name" value="HSP70_3"/>
    <property type="match status" value="1"/>
</dbReference>
<dbReference type="NCBIfam" id="TIGR01991">
    <property type="entry name" value="HscA"/>
    <property type="match status" value="1"/>
</dbReference>
<dbReference type="GO" id="GO:0005524">
    <property type="term" value="F:ATP binding"/>
    <property type="evidence" value="ECO:0007669"/>
    <property type="project" value="UniProtKB-KW"/>
</dbReference>
<dbReference type="SUPFAM" id="SSF100920">
    <property type="entry name" value="Heat shock protein 70kD (HSP70), peptide-binding domain"/>
    <property type="match status" value="1"/>
</dbReference>
<dbReference type="Gene3D" id="2.60.34.10">
    <property type="entry name" value="Substrate Binding Domain Of DNAk, Chain A, domain 1"/>
    <property type="match status" value="1"/>
</dbReference>
<dbReference type="GO" id="GO:0016887">
    <property type="term" value="F:ATP hydrolysis activity"/>
    <property type="evidence" value="ECO:0007669"/>
    <property type="project" value="UniProtKB-UniRule"/>
</dbReference>